<dbReference type="AlphaFoldDB" id="A0A4Y2GNP0"/>
<sequence length="99" mass="11209">MTVLEMLASHADSVVTESNADAVQQAILQQSRTSVRLVTPRDGVRRMTKHRIMSHNLHMFPYKIQTRQSLRVNAIDARYDFANAMLQLVDEGDIDVGNI</sequence>
<evidence type="ECO:0000313" key="1">
    <source>
        <dbReference type="EMBL" id="GBM54426.1"/>
    </source>
</evidence>
<keyword evidence="2" id="KW-1185">Reference proteome</keyword>
<gene>
    <name evidence="1" type="ORF">AVEN_275632_1</name>
</gene>
<proteinExistence type="predicted"/>
<evidence type="ECO:0000313" key="2">
    <source>
        <dbReference type="Proteomes" id="UP000499080"/>
    </source>
</evidence>
<comment type="caution">
    <text evidence="1">The sequence shown here is derived from an EMBL/GenBank/DDBJ whole genome shotgun (WGS) entry which is preliminary data.</text>
</comment>
<dbReference type="Proteomes" id="UP000499080">
    <property type="component" value="Unassembled WGS sequence"/>
</dbReference>
<organism evidence="1 2">
    <name type="scientific">Araneus ventricosus</name>
    <name type="common">Orbweaver spider</name>
    <name type="synonym">Epeira ventricosa</name>
    <dbReference type="NCBI Taxonomy" id="182803"/>
    <lineage>
        <taxon>Eukaryota</taxon>
        <taxon>Metazoa</taxon>
        <taxon>Ecdysozoa</taxon>
        <taxon>Arthropoda</taxon>
        <taxon>Chelicerata</taxon>
        <taxon>Arachnida</taxon>
        <taxon>Araneae</taxon>
        <taxon>Araneomorphae</taxon>
        <taxon>Entelegynae</taxon>
        <taxon>Araneoidea</taxon>
        <taxon>Araneidae</taxon>
        <taxon>Araneus</taxon>
    </lineage>
</organism>
<accession>A0A4Y2GNP0</accession>
<name>A0A4Y2GNP0_ARAVE</name>
<dbReference type="OrthoDB" id="6436543at2759"/>
<dbReference type="EMBL" id="BGPR01001458">
    <property type="protein sequence ID" value="GBM54426.1"/>
    <property type="molecule type" value="Genomic_DNA"/>
</dbReference>
<reference evidence="1 2" key="1">
    <citation type="journal article" date="2019" name="Sci. Rep.">
        <title>Orb-weaving spider Araneus ventricosus genome elucidates the spidroin gene catalogue.</title>
        <authorList>
            <person name="Kono N."/>
            <person name="Nakamura H."/>
            <person name="Ohtoshi R."/>
            <person name="Moran D.A.P."/>
            <person name="Shinohara A."/>
            <person name="Yoshida Y."/>
            <person name="Fujiwara M."/>
            <person name="Mori M."/>
            <person name="Tomita M."/>
            <person name="Arakawa K."/>
        </authorList>
    </citation>
    <scope>NUCLEOTIDE SEQUENCE [LARGE SCALE GENOMIC DNA]</scope>
</reference>
<protein>
    <submittedName>
        <fullName evidence="1">Uncharacterized protein</fullName>
    </submittedName>
</protein>